<dbReference type="InterPro" id="IPR001606">
    <property type="entry name" value="ARID_dom"/>
</dbReference>
<evidence type="ECO:0000256" key="9">
    <source>
        <dbReference type="ARBA" id="ARBA00023002"/>
    </source>
</evidence>
<feature type="domain" description="JmjN" evidence="15">
    <location>
        <begin position="20"/>
        <end position="61"/>
    </location>
</feature>
<dbReference type="Pfam" id="PF00628">
    <property type="entry name" value="PHD"/>
    <property type="match status" value="1"/>
</dbReference>
<dbReference type="GO" id="GO:0006355">
    <property type="term" value="P:regulation of DNA-templated transcription"/>
    <property type="evidence" value="ECO:0007669"/>
    <property type="project" value="TreeGrafter"/>
</dbReference>
<evidence type="ECO:0000259" key="14">
    <source>
        <dbReference type="PROSITE" id="PS51011"/>
    </source>
</evidence>
<evidence type="ECO:0000313" key="18">
    <source>
        <dbReference type="Proteomes" id="UP000193498"/>
    </source>
</evidence>
<keyword evidence="5" id="KW-0479">Metal-binding</keyword>
<keyword evidence="11" id="KW-0539">Nucleus</keyword>
<dbReference type="GO" id="GO:0003677">
    <property type="term" value="F:DNA binding"/>
    <property type="evidence" value="ECO:0007669"/>
    <property type="project" value="InterPro"/>
</dbReference>
<dbReference type="Pfam" id="PF02928">
    <property type="entry name" value="zf-C5HC2"/>
    <property type="match status" value="1"/>
</dbReference>
<dbReference type="GO" id="GO:0005634">
    <property type="term" value="C:nucleus"/>
    <property type="evidence" value="ECO:0007669"/>
    <property type="project" value="UniProtKB-SubCell"/>
</dbReference>
<dbReference type="AlphaFoldDB" id="A0A1Y1YCW7"/>
<dbReference type="SMART" id="SM00545">
    <property type="entry name" value="JmjN"/>
    <property type="match status" value="1"/>
</dbReference>
<dbReference type="Pfam" id="PF01388">
    <property type="entry name" value="ARID"/>
    <property type="match status" value="1"/>
</dbReference>
<evidence type="ECO:0000256" key="5">
    <source>
        <dbReference type="ARBA" id="ARBA00022723"/>
    </source>
</evidence>
<comment type="cofactor">
    <cofactor evidence="1">
        <name>Fe(2+)</name>
        <dbReference type="ChEBI" id="CHEBI:29033"/>
    </cofactor>
</comment>
<dbReference type="SMART" id="SM00249">
    <property type="entry name" value="PHD"/>
    <property type="match status" value="1"/>
</dbReference>
<dbReference type="SMART" id="SM00501">
    <property type="entry name" value="BRIGHT"/>
    <property type="match status" value="1"/>
</dbReference>
<dbReference type="Gene3D" id="1.10.150.60">
    <property type="entry name" value="ARID DNA-binding domain"/>
    <property type="match status" value="1"/>
</dbReference>
<feature type="compositionally biased region" description="Basic and acidic residues" evidence="13">
    <location>
        <begin position="188"/>
        <end position="204"/>
    </location>
</feature>
<sequence length="837" mass="95904">MGQDKDKATHISRMFKLNEAPTFYPTTEEFSNPYDYIKKIQPSAENFGICKIVPPKLLSPETYLNLKSSARRPVKTSQSDTVPVMKNEEYIAQLFQYHSDSGQPIYKPPHLDHKPVDLYKLRTEVAQRGGFSKVVTTEKKWAEVGRAMNYSGKTCTSLSNSLKTMYSKFVMPFELHISNSESSSPLKRPLDDSGDARMNHIHDDPETDSINSDHSRSMLLCDGCNRGFHIYCLRPPLKKIPKTDWFCPQCLGEVEGFRLSGDVASLYTFQKDADKFKAKWFEDKRNGRRKSLNRITRDEIEEEFWEVMENGYQDLKIENISNLPTAQYGGGFPTVEKNPSEEDVFFSWNPNVIALLPDCLFSHIKSNIPELVSPRLNAGMCFSSSAWRQEPHCTYLVDYMHIGEVKTWYSVPASDELKFTTAAREFLSNSVKQEADFPFCLHAMISPKVLIDNSVEVFAVDQQQGEIVITFPGSYHASFSHGFNLGESVNIATSDWHRFGQSCVNRYKEYRKSPYFSHDNLLVTIANDDQSIRTAVWILMDFLCRLRHALREMVDRELESRNEVRANISPLREVIDSTDYPMSSLQCSYCHAFSYLSSLGCECGNTTLCPDHFEHQCECEAIRKYFRLRWSDDELKDMARKVEERADIPVEWVRKLQNALLNNPIPSIEMLKVLLVDAENIPVEIEEAAYLKQFIERAEQWSGQAHKVISRHHSDFVISPEFSLDDTYISELISEAAALNLNSPEVEFLDQLEQKIQGFKSKVDAVVADGNADIEELRKLYTLGSSFDVNIKELSLLENLIRKKDWYRSAQATHDNPHSTDVAKELVNAAKEHEIPE</sequence>
<evidence type="ECO:0000313" key="17">
    <source>
        <dbReference type="EMBL" id="ORX95785.1"/>
    </source>
</evidence>
<organism evidence="17 18">
    <name type="scientific">Basidiobolus meristosporus CBS 931.73</name>
    <dbReference type="NCBI Taxonomy" id="1314790"/>
    <lineage>
        <taxon>Eukaryota</taxon>
        <taxon>Fungi</taxon>
        <taxon>Fungi incertae sedis</taxon>
        <taxon>Zoopagomycota</taxon>
        <taxon>Entomophthoromycotina</taxon>
        <taxon>Basidiobolomycetes</taxon>
        <taxon>Basidiobolales</taxon>
        <taxon>Basidiobolaceae</taxon>
        <taxon>Basidiobolus</taxon>
    </lineage>
</organism>
<feature type="non-terminal residue" evidence="17">
    <location>
        <position position="837"/>
    </location>
</feature>
<dbReference type="InterPro" id="IPR001965">
    <property type="entry name" value="Znf_PHD"/>
</dbReference>
<dbReference type="OrthoDB" id="1678912at2759"/>
<dbReference type="PROSITE" id="PS51011">
    <property type="entry name" value="ARID"/>
    <property type="match status" value="1"/>
</dbReference>
<dbReference type="SUPFAM" id="SSF57903">
    <property type="entry name" value="FYVE/PHD zinc finger"/>
    <property type="match status" value="1"/>
</dbReference>
<comment type="subcellular location">
    <subcellularLocation>
        <location evidence="2">Nucleus</location>
    </subcellularLocation>
</comment>
<evidence type="ECO:0000259" key="16">
    <source>
        <dbReference type="PROSITE" id="PS51184"/>
    </source>
</evidence>
<gene>
    <name evidence="17" type="ORF">K493DRAFT_218685</name>
</gene>
<comment type="caution">
    <text evidence="17">The sequence shown here is derived from an EMBL/GenBank/DDBJ whole genome shotgun (WGS) entry which is preliminary data.</text>
</comment>
<dbReference type="GO" id="GO:0000785">
    <property type="term" value="C:chromatin"/>
    <property type="evidence" value="ECO:0007669"/>
    <property type="project" value="TreeGrafter"/>
</dbReference>
<dbReference type="Pfam" id="PF08429">
    <property type="entry name" value="PLU-1"/>
    <property type="match status" value="1"/>
</dbReference>
<keyword evidence="9" id="KW-0560">Oxidoreductase</keyword>
<dbReference type="PROSITE" id="PS51183">
    <property type="entry name" value="JMJN"/>
    <property type="match status" value="1"/>
</dbReference>
<dbReference type="STRING" id="1314790.A0A1Y1YCW7"/>
<evidence type="ECO:0000256" key="8">
    <source>
        <dbReference type="ARBA" id="ARBA00022833"/>
    </source>
</evidence>
<dbReference type="SMART" id="SM00558">
    <property type="entry name" value="JmjC"/>
    <property type="match status" value="1"/>
</dbReference>
<dbReference type="SUPFAM" id="SSF46774">
    <property type="entry name" value="ARID-like"/>
    <property type="match status" value="1"/>
</dbReference>
<keyword evidence="7" id="KW-0863">Zinc-finger</keyword>
<feature type="region of interest" description="Disordered" evidence="13">
    <location>
        <begin position="180"/>
        <end position="211"/>
    </location>
</feature>
<feature type="domain" description="ARID" evidence="14">
    <location>
        <begin position="84"/>
        <end position="178"/>
    </location>
</feature>
<dbReference type="SUPFAM" id="SSF51197">
    <property type="entry name" value="Clavaminate synthase-like"/>
    <property type="match status" value="1"/>
</dbReference>
<dbReference type="InParanoid" id="A0A1Y1YCW7"/>
<dbReference type="Proteomes" id="UP000193498">
    <property type="component" value="Unassembled WGS sequence"/>
</dbReference>
<dbReference type="PANTHER" id="PTHR10694">
    <property type="entry name" value="LYSINE-SPECIFIC DEMETHYLASE"/>
    <property type="match status" value="1"/>
</dbReference>
<dbReference type="CDD" id="cd16100">
    <property type="entry name" value="ARID"/>
    <property type="match status" value="1"/>
</dbReference>
<dbReference type="InterPro" id="IPR013637">
    <property type="entry name" value="Lys_sp_deMease-like_dom"/>
</dbReference>
<dbReference type="FunCoup" id="A0A1Y1YCW7">
    <property type="interactions" value="345"/>
</dbReference>
<evidence type="ECO:0000256" key="6">
    <source>
        <dbReference type="ARBA" id="ARBA00022737"/>
    </source>
</evidence>
<dbReference type="PROSITE" id="PS51184">
    <property type="entry name" value="JMJC"/>
    <property type="match status" value="1"/>
</dbReference>
<keyword evidence="6" id="KW-0677">Repeat</keyword>
<dbReference type="InterPro" id="IPR003349">
    <property type="entry name" value="JmjN"/>
</dbReference>
<dbReference type="InterPro" id="IPR013083">
    <property type="entry name" value="Znf_RING/FYVE/PHD"/>
</dbReference>
<evidence type="ECO:0000256" key="2">
    <source>
        <dbReference type="ARBA" id="ARBA00004123"/>
    </source>
</evidence>
<name>A0A1Y1YCW7_9FUNG</name>
<dbReference type="InterPro" id="IPR004198">
    <property type="entry name" value="Znf_C5HC2"/>
</dbReference>
<feature type="domain" description="JmjC" evidence="16">
    <location>
        <begin position="345"/>
        <end position="508"/>
    </location>
</feature>
<keyword evidence="8" id="KW-0862">Zinc</keyword>
<keyword evidence="10" id="KW-0408">Iron</keyword>
<dbReference type="Gene3D" id="3.30.40.10">
    <property type="entry name" value="Zinc/RING finger domain, C3HC4 (zinc finger)"/>
    <property type="match status" value="1"/>
</dbReference>
<evidence type="ECO:0000256" key="1">
    <source>
        <dbReference type="ARBA" id="ARBA00001954"/>
    </source>
</evidence>
<dbReference type="InterPro" id="IPR003347">
    <property type="entry name" value="JmjC_dom"/>
</dbReference>
<evidence type="ECO:0000256" key="3">
    <source>
        <dbReference type="ARBA" id="ARBA00006801"/>
    </source>
</evidence>
<dbReference type="EMBL" id="MCFE01000168">
    <property type="protein sequence ID" value="ORX95785.1"/>
    <property type="molecule type" value="Genomic_DNA"/>
</dbReference>
<accession>A0A1Y1YCW7</accession>
<evidence type="ECO:0000259" key="15">
    <source>
        <dbReference type="PROSITE" id="PS51183"/>
    </source>
</evidence>
<dbReference type="InterPro" id="IPR036431">
    <property type="entry name" value="ARID_dom_sf"/>
</dbReference>
<dbReference type="Pfam" id="PF21323">
    <property type="entry name" value="KDM5_C-hel"/>
    <property type="match status" value="1"/>
</dbReference>
<dbReference type="InterPro" id="IPR011011">
    <property type="entry name" value="Znf_FYVE_PHD"/>
</dbReference>
<dbReference type="Pfam" id="PF02375">
    <property type="entry name" value="JmjN"/>
    <property type="match status" value="1"/>
</dbReference>
<dbReference type="Gene3D" id="2.60.120.650">
    <property type="entry name" value="Cupin"/>
    <property type="match status" value="1"/>
</dbReference>
<keyword evidence="18" id="KW-1185">Reference proteome</keyword>
<proteinExistence type="inferred from homology"/>
<dbReference type="Pfam" id="PF02373">
    <property type="entry name" value="JmjC"/>
    <property type="match status" value="1"/>
</dbReference>
<evidence type="ECO:0000256" key="11">
    <source>
        <dbReference type="ARBA" id="ARBA00023242"/>
    </source>
</evidence>
<dbReference type="EC" id="1.14.11.67" evidence="4"/>
<dbReference type="PANTHER" id="PTHR10694:SF33">
    <property type="entry name" value="LYSINE-SPECIFIC DEMETHYLASE 5"/>
    <property type="match status" value="1"/>
</dbReference>
<evidence type="ECO:0000256" key="12">
    <source>
        <dbReference type="ARBA" id="ARBA00048734"/>
    </source>
</evidence>
<evidence type="ECO:0000256" key="13">
    <source>
        <dbReference type="SAM" id="MobiDB-lite"/>
    </source>
</evidence>
<dbReference type="SMART" id="SM01014">
    <property type="entry name" value="ARID"/>
    <property type="match status" value="1"/>
</dbReference>
<comment type="similarity">
    <text evidence="3">Belongs to the JARID1 histone demethylase family.</text>
</comment>
<protein>
    <recommendedName>
        <fullName evidence="4">[histone H3]-trimethyl-L-lysine(4) demethylase</fullName>
        <ecNumber evidence="4">1.14.11.67</ecNumber>
    </recommendedName>
</protein>
<dbReference type="InterPro" id="IPR048615">
    <property type="entry name" value="KDM5_C-hel"/>
</dbReference>
<dbReference type="InterPro" id="IPR019787">
    <property type="entry name" value="Znf_PHD-finger"/>
</dbReference>
<evidence type="ECO:0000256" key="7">
    <source>
        <dbReference type="ARBA" id="ARBA00022771"/>
    </source>
</evidence>
<dbReference type="GO" id="GO:0034647">
    <property type="term" value="F:histone H3K4me/H3K4me2/H3K4me3 demethylase activity"/>
    <property type="evidence" value="ECO:0007669"/>
    <property type="project" value="UniProtKB-EC"/>
</dbReference>
<evidence type="ECO:0000256" key="4">
    <source>
        <dbReference type="ARBA" id="ARBA00012902"/>
    </source>
</evidence>
<reference evidence="17 18" key="1">
    <citation type="submission" date="2016-07" db="EMBL/GenBank/DDBJ databases">
        <title>Pervasive Adenine N6-methylation of Active Genes in Fungi.</title>
        <authorList>
            <consortium name="DOE Joint Genome Institute"/>
            <person name="Mondo S.J."/>
            <person name="Dannebaum R.O."/>
            <person name="Kuo R.C."/>
            <person name="Labutti K."/>
            <person name="Haridas S."/>
            <person name="Kuo A."/>
            <person name="Salamov A."/>
            <person name="Ahrendt S.R."/>
            <person name="Lipzen A."/>
            <person name="Sullivan W."/>
            <person name="Andreopoulos W.B."/>
            <person name="Clum A."/>
            <person name="Lindquist E."/>
            <person name="Daum C."/>
            <person name="Ramamoorthy G.K."/>
            <person name="Gryganskyi A."/>
            <person name="Culley D."/>
            <person name="Magnuson J.K."/>
            <person name="James T.Y."/>
            <person name="O'Malley M.A."/>
            <person name="Stajich J.E."/>
            <person name="Spatafora J.W."/>
            <person name="Visel A."/>
            <person name="Grigoriev I.V."/>
        </authorList>
    </citation>
    <scope>NUCLEOTIDE SEQUENCE [LARGE SCALE GENOMIC DNA]</scope>
    <source>
        <strain evidence="17 18">CBS 931.73</strain>
    </source>
</reference>
<dbReference type="GO" id="GO:0008270">
    <property type="term" value="F:zinc ion binding"/>
    <property type="evidence" value="ECO:0007669"/>
    <property type="project" value="UniProtKB-KW"/>
</dbReference>
<evidence type="ECO:0000256" key="10">
    <source>
        <dbReference type="ARBA" id="ARBA00023004"/>
    </source>
</evidence>
<comment type="catalytic activity">
    <reaction evidence="12">
        <text>N(6),N(6),N(6)-trimethyl-L-lysyl(4)-[histone H3] + 3 2-oxoglutarate + 3 O2 = L-lysyl(4)-[histone H3] + 3 formaldehyde + 3 succinate + 3 CO2</text>
        <dbReference type="Rhea" id="RHEA:60208"/>
        <dbReference type="Rhea" id="RHEA-COMP:15537"/>
        <dbReference type="Rhea" id="RHEA-COMP:15547"/>
        <dbReference type="ChEBI" id="CHEBI:15379"/>
        <dbReference type="ChEBI" id="CHEBI:16526"/>
        <dbReference type="ChEBI" id="CHEBI:16810"/>
        <dbReference type="ChEBI" id="CHEBI:16842"/>
        <dbReference type="ChEBI" id="CHEBI:29969"/>
        <dbReference type="ChEBI" id="CHEBI:30031"/>
        <dbReference type="ChEBI" id="CHEBI:61961"/>
        <dbReference type="EC" id="1.14.11.67"/>
    </reaction>
</comment>